<gene>
    <name evidence="1" type="ORF">MKS91_03545</name>
</gene>
<dbReference type="RefSeq" id="WP_258569467.1">
    <property type="nucleotide sequence ID" value="NZ_JAKUDN010000002.1"/>
</dbReference>
<organism evidence="1 2">
    <name type="scientific">Candidatus Synchoanobacter obligatus</name>
    <dbReference type="NCBI Taxonomy" id="2919597"/>
    <lineage>
        <taxon>Bacteria</taxon>
        <taxon>Pseudomonadati</taxon>
        <taxon>Pseudomonadota</taxon>
        <taxon>Gammaproteobacteria</taxon>
        <taxon>Candidatus Comchoanobacterales</taxon>
        <taxon>Candidatus Comchoanobacteraceae</taxon>
        <taxon>Candidatus Synchoanobacter</taxon>
    </lineage>
</organism>
<dbReference type="InterPro" id="IPR031618">
    <property type="entry name" value="T4SS_TraI"/>
</dbReference>
<comment type="caution">
    <text evidence="1">The sequence shown here is derived from an EMBL/GenBank/DDBJ whole genome shotgun (WGS) entry which is preliminary data.</text>
</comment>
<keyword evidence="2" id="KW-1185">Reference proteome</keyword>
<reference evidence="1 2" key="1">
    <citation type="journal article" date="2022" name="Nat. Microbiol.">
        <title>The microbiome of a bacterivorous marine choanoflagellate contains a resource-demanding obligate bacterial associate.</title>
        <authorList>
            <person name="Needham D.M."/>
            <person name="Poirier C."/>
            <person name="Bachy C."/>
            <person name="George E.E."/>
            <person name="Wilken S."/>
            <person name="Yung C.C.M."/>
            <person name="Limardo A.J."/>
            <person name="Morando M."/>
            <person name="Sudek L."/>
            <person name="Malmstrom R.R."/>
            <person name="Keeling P.J."/>
            <person name="Santoro A.E."/>
            <person name="Worden A.Z."/>
        </authorList>
    </citation>
    <scope>NUCLEOTIDE SEQUENCE [LARGE SCALE GENOMIC DNA]</scope>
    <source>
        <strain evidence="1 2">Comchoano-2</strain>
    </source>
</reference>
<dbReference type="PROSITE" id="PS51257">
    <property type="entry name" value="PROKAR_LIPOPROTEIN"/>
    <property type="match status" value="1"/>
</dbReference>
<evidence type="ECO:0000313" key="2">
    <source>
        <dbReference type="Proteomes" id="UP001320768"/>
    </source>
</evidence>
<dbReference type="Proteomes" id="UP001320768">
    <property type="component" value="Unassembled WGS sequence"/>
</dbReference>
<protein>
    <submittedName>
        <fullName evidence="1">Type IV secretion system DotC family protein</fullName>
    </submittedName>
</protein>
<dbReference type="EMBL" id="JAKUDN010000002">
    <property type="protein sequence ID" value="MCP8352362.1"/>
    <property type="molecule type" value="Genomic_DNA"/>
</dbReference>
<accession>A0ABT1L5A9</accession>
<dbReference type="Pfam" id="PF16932">
    <property type="entry name" value="T4SS_TraI"/>
    <property type="match status" value="1"/>
</dbReference>
<evidence type="ECO:0000313" key="1">
    <source>
        <dbReference type="EMBL" id="MCP8352362.1"/>
    </source>
</evidence>
<proteinExistence type="predicted"/>
<sequence length="248" mass="27976">MLRTIRYILPASIALVLLTGCDPTPDDGDSGHQKAMKEVALSYGAQAGLNWKSQQVATYLDSHSKYLDQVFDFNALLMVHNILPPIVAEYGKSYSLENDQTIRLSDQEIKMLEPARFVTVPPSWRDYIYLVYSKPQTPPESLLPHNEIEEQIWKDALATGWEIGIEQADAIFSDALARLLRDFKGIVLYHQLHLQNMISAPYAETTNLGVTGNTQGLRLNDKIIKIVTPSVLNPQTNQWHPILYNANE</sequence>
<name>A0ABT1L5A9_9GAMM</name>